<evidence type="ECO:0000313" key="4">
    <source>
        <dbReference type="EMBL" id="TKC55817.1"/>
    </source>
</evidence>
<evidence type="ECO:0000256" key="1">
    <source>
        <dbReference type="ARBA" id="ARBA00022679"/>
    </source>
</evidence>
<proteinExistence type="predicted"/>
<dbReference type="AlphaFoldDB" id="A0A4U1FXQ4"/>
<feature type="domain" description="Glycosyltransferase subfamily 4-like N-terminal" evidence="3">
    <location>
        <begin position="60"/>
        <end position="154"/>
    </location>
</feature>
<dbReference type="SUPFAM" id="SSF53756">
    <property type="entry name" value="UDP-Glycosyltransferase/glycogen phosphorylase"/>
    <property type="match status" value="1"/>
</dbReference>
<dbReference type="PANTHER" id="PTHR46401:SF2">
    <property type="entry name" value="GLYCOSYLTRANSFERASE WBBK-RELATED"/>
    <property type="match status" value="1"/>
</dbReference>
<comment type="caution">
    <text evidence="4">The sequence shown here is derived from an EMBL/GenBank/DDBJ whole genome shotgun (WGS) entry which is preliminary data.</text>
</comment>
<dbReference type="Pfam" id="PF00534">
    <property type="entry name" value="Glycos_transf_1"/>
    <property type="match status" value="1"/>
</dbReference>
<organism evidence="4 5">
    <name type="scientific">Pedobacter hiemivivus</name>
    <dbReference type="NCBI Taxonomy" id="2530454"/>
    <lineage>
        <taxon>Bacteria</taxon>
        <taxon>Pseudomonadati</taxon>
        <taxon>Bacteroidota</taxon>
        <taxon>Sphingobacteriia</taxon>
        <taxon>Sphingobacteriales</taxon>
        <taxon>Sphingobacteriaceae</taxon>
        <taxon>Pedobacter</taxon>
    </lineage>
</organism>
<gene>
    <name evidence="4" type="ORF">FBD94_24540</name>
</gene>
<dbReference type="InterPro" id="IPR001296">
    <property type="entry name" value="Glyco_trans_1"/>
</dbReference>
<sequence>MKYPYTGLFEYCHQLGLALLETKSQGDNLGIYLQRKDQHYFPADLRFLDQKSLHKFIFPKFDVKIDIWHCTHQTSWYMPPSNRKVKRVLTIHDLNFLYEEKSEAKRISYLKKHQKNIDLADHIVAISEFTKNDVIKHLKVDKPITVIYNGCNVAKFPEYDRPTYQPSRPFLFTLGTVNAKKNFHSLPCLVKNRDLDLIIAGKIDEGYVAQIMEEAVKHQVQDQVKILGPVSNEDKYWYYKNCQAFVFPSLAEGFGIPVIEAMNFGKPVFLSKATSLPEIGGKLAYYFDDFNYTNMNATFDLGINHYATSHPEEAIIAHANQFNWMTSALKYWEVYHSLLLS</sequence>
<feature type="domain" description="Glycosyl transferase family 1" evidence="2">
    <location>
        <begin position="167"/>
        <end position="279"/>
    </location>
</feature>
<evidence type="ECO:0000259" key="2">
    <source>
        <dbReference type="Pfam" id="PF00534"/>
    </source>
</evidence>
<reference evidence="4 5" key="1">
    <citation type="submission" date="2019-04" db="EMBL/GenBank/DDBJ databases">
        <title>Pedobacter sp. RP-1-16 sp. nov., isolated from Arctic soil.</title>
        <authorList>
            <person name="Dahal R.H."/>
            <person name="Kim D.-U."/>
        </authorList>
    </citation>
    <scope>NUCLEOTIDE SEQUENCE [LARGE SCALE GENOMIC DNA]</scope>
    <source>
        <strain evidence="4 5">RP-1-16</strain>
    </source>
</reference>
<accession>A0A4U1FXQ4</accession>
<evidence type="ECO:0000259" key="3">
    <source>
        <dbReference type="Pfam" id="PF13439"/>
    </source>
</evidence>
<protein>
    <submittedName>
        <fullName evidence="4">Glycosyltransferase family 4 protein</fullName>
    </submittedName>
</protein>
<name>A0A4U1FXQ4_9SPHI</name>
<dbReference type="PANTHER" id="PTHR46401">
    <property type="entry name" value="GLYCOSYLTRANSFERASE WBBK-RELATED"/>
    <property type="match status" value="1"/>
</dbReference>
<keyword evidence="1 4" id="KW-0808">Transferase</keyword>
<dbReference type="GO" id="GO:0016757">
    <property type="term" value="F:glycosyltransferase activity"/>
    <property type="evidence" value="ECO:0007669"/>
    <property type="project" value="InterPro"/>
</dbReference>
<dbReference type="RefSeq" id="WP_136882173.1">
    <property type="nucleotide sequence ID" value="NZ_SWDX01000015.1"/>
</dbReference>
<dbReference type="CDD" id="cd03809">
    <property type="entry name" value="GT4_MtfB-like"/>
    <property type="match status" value="1"/>
</dbReference>
<dbReference type="GO" id="GO:0009103">
    <property type="term" value="P:lipopolysaccharide biosynthetic process"/>
    <property type="evidence" value="ECO:0007669"/>
    <property type="project" value="TreeGrafter"/>
</dbReference>
<evidence type="ECO:0000313" key="5">
    <source>
        <dbReference type="Proteomes" id="UP000309594"/>
    </source>
</evidence>
<dbReference type="Pfam" id="PF13439">
    <property type="entry name" value="Glyco_transf_4"/>
    <property type="match status" value="1"/>
</dbReference>
<dbReference type="InterPro" id="IPR028098">
    <property type="entry name" value="Glyco_trans_4-like_N"/>
</dbReference>
<dbReference type="EMBL" id="SWDX01000015">
    <property type="protein sequence ID" value="TKC55817.1"/>
    <property type="molecule type" value="Genomic_DNA"/>
</dbReference>
<dbReference type="Gene3D" id="3.40.50.2000">
    <property type="entry name" value="Glycogen Phosphorylase B"/>
    <property type="match status" value="2"/>
</dbReference>
<dbReference type="Proteomes" id="UP000309594">
    <property type="component" value="Unassembled WGS sequence"/>
</dbReference>